<accession>A0A0F8YKK5</accession>
<reference evidence="5" key="1">
    <citation type="journal article" date="2015" name="Nature">
        <title>Complex archaea that bridge the gap between prokaryotes and eukaryotes.</title>
        <authorList>
            <person name="Spang A."/>
            <person name="Saw J.H."/>
            <person name="Jorgensen S.L."/>
            <person name="Zaremba-Niedzwiedzka K."/>
            <person name="Martijn J."/>
            <person name="Lind A.E."/>
            <person name="van Eijk R."/>
            <person name="Schleper C."/>
            <person name="Guy L."/>
            <person name="Ettema T.J."/>
        </authorList>
    </citation>
    <scope>NUCLEOTIDE SEQUENCE</scope>
</reference>
<proteinExistence type="predicted"/>
<comment type="caution">
    <text evidence="5">The sequence shown here is derived from an EMBL/GenBank/DDBJ whole genome shotgun (WGS) entry which is preliminary data.</text>
</comment>
<dbReference type="AlphaFoldDB" id="A0A0F8YKK5"/>
<protein>
    <recommendedName>
        <fullName evidence="4">Bacterial surface antigen (D15) domain-containing protein</fullName>
    </recommendedName>
</protein>
<dbReference type="Pfam" id="PF01103">
    <property type="entry name" value="Omp85"/>
    <property type="match status" value="1"/>
</dbReference>
<name>A0A0F8YKK5_9ZZZZ</name>
<dbReference type="PANTHER" id="PTHR12815:SF23">
    <property type="entry name" value="OUTER MEMBRANE PROTEIN ASSEMBLY FACTOR BAMA"/>
    <property type="match status" value="1"/>
</dbReference>
<evidence type="ECO:0000313" key="5">
    <source>
        <dbReference type="EMBL" id="KKK81918.1"/>
    </source>
</evidence>
<gene>
    <name evidence="5" type="ORF">LCGC14_2808580</name>
</gene>
<evidence type="ECO:0000256" key="3">
    <source>
        <dbReference type="SAM" id="MobiDB-lite"/>
    </source>
</evidence>
<feature type="non-terminal residue" evidence="5">
    <location>
        <position position="1"/>
    </location>
</feature>
<evidence type="ECO:0000256" key="1">
    <source>
        <dbReference type="ARBA" id="ARBA00004370"/>
    </source>
</evidence>
<evidence type="ECO:0000256" key="2">
    <source>
        <dbReference type="ARBA" id="ARBA00023136"/>
    </source>
</evidence>
<feature type="region of interest" description="Disordered" evidence="3">
    <location>
        <begin position="106"/>
        <end position="127"/>
    </location>
</feature>
<dbReference type="GO" id="GO:0019867">
    <property type="term" value="C:outer membrane"/>
    <property type="evidence" value="ECO:0007669"/>
    <property type="project" value="InterPro"/>
</dbReference>
<sequence length="345" mass="37162">FGASYSADNGPGINVAFSEANFLGRGQTLRFDVTTGTDSASTNLTFVEPYFLARDLQFRFDAFYNTTNNDNADYDTRVVGFSPSIEFPVGEDSRLQLRYRASKDTISNVDAGDPADPSDNGSSPILQAEEGGLYTSSIGYAYSYDTRRTGLDPNTGVLLRFSQDYAGIGGDSEYVKTTALGIAQTKVYNEEVTLRASVEGGAINALNGTSTRVTDRFFLNSNQLRGFAPLGVGPRDLDATNQDALGGNLYFAARLEAEFPLGLPEEYGMSGGAFLDAGSVWSLDNTNGAGGANSVDDGFHLRSSAGVSLFWTTPIGPLRFNFAKVIEKQAYDEDQPFNVTISTRF</sequence>
<dbReference type="EMBL" id="LAZR01052908">
    <property type="protein sequence ID" value="KKK81918.1"/>
    <property type="molecule type" value="Genomic_DNA"/>
</dbReference>
<evidence type="ECO:0000259" key="4">
    <source>
        <dbReference type="Pfam" id="PF01103"/>
    </source>
</evidence>
<comment type="subcellular location">
    <subcellularLocation>
        <location evidence="1">Membrane</location>
    </subcellularLocation>
</comment>
<dbReference type="InterPro" id="IPR039910">
    <property type="entry name" value="D15-like"/>
</dbReference>
<dbReference type="PANTHER" id="PTHR12815">
    <property type="entry name" value="SORTING AND ASSEMBLY MACHINERY SAMM50 PROTEIN FAMILY MEMBER"/>
    <property type="match status" value="1"/>
</dbReference>
<keyword evidence="2" id="KW-0472">Membrane</keyword>
<organism evidence="5">
    <name type="scientific">marine sediment metagenome</name>
    <dbReference type="NCBI Taxonomy" id="412755"/>
    <lineage>
        <taxon>unclassified sequences</taxon>
        <taxon>metagenomes</taxon>
        <taxon>ecological metagenomes</taxon>
    </lineage>
</organism>
<dbReference type="Gene3D" id="2.40.160.50">
    <property type="entry name" value="membrane protein fhac: a member of the omp85/tpsb transporter family"/>
    <property type="match status" value="1"/>
</dbReference>
<feature type="domain" description="Bacterial surface antigen (D15)" evidence="4">
    <location>
        <begin position="21"/>
        <end position="345"/>
    </location>
</feature>
<dbReference type="InterPro" id="IPR000184">
    <property type="entry name" value="Bac_surfAg_D15"/>
</dbReference>